<dbReference type="GO" id="GO:0000160">
    <property type="term" value="P:phosphorelay signal transduction system"/>
    <property type="evidence" value="ECO:0007669"/>
    <property type="project" value="UniProtKB-KW"/>
</dbReference>
<evidence type="ECO:0000256" key="5">
    <source>
        <dbReference type="ARBA" id="ARBA00023108"/>
    </source>
</evidence>
<feature type="compositionally biased region" description="Low complexity" evidence="10">
    <location>
        <begin position="689"/>
        <end position="714"/>
    </location>
</feature>
<dbReference type="Pfam" id="PF06203">
    <property type="entry name" value="CCT"/>
    <property type="match status" value="1"/>
</dbReference>
<feature type="compositionally biased region" description="Polar residues" evidence="10">
    <location>
        <begin position="282"/>
        <end position="292"/>
    </location>
</feature>
<dbReference type="FunFam" id="3.40.50.2300:FF:000214">
    <property type="entry name" value="Two-component response regulator-like PRR37"/>
    <property type="match status" value="1"/>
</dbReference>
<keyword evidence="14" id="KW-1185">Reference proteome</keyword>
<evidence type="ECO:0000256" key="10">
    <source>
        <dbReference type="SAM" id="MobiDB-lite"/>
    </source>
</evidence>
<comment type="caution">
    <text evidence="13">The sequence shown here is derived from an EMBL/GenBank/DDBJ whole genome shotgun (WGS) entry which is preliminary data.</text>
</comment>
<dbReference type="GO" id="GO:0005634">
    <property type="term" value="C:nucleus"/>
    <property type="evidence" value="ECO:0007669"/>
    <property type="project" value="UniProtKB-SubCell"/>
</dbReference>
<evidence type="ECO:0000256" key="2">
    <source>
        <dbReference type="ARBA" id="ARBA00010330"/>
    </source>
</evidence>
<feature type="region of interest" description="Disordered" evidence="10">
    <location>
        <begin position="689"/>
        <end position="715"/>
    </location>
</feature>
<dbReference type="GO" id="GO:0045892">
    <property type="term" value="P:negative regulation of DNA-templated transcription"/>
    <property type="evidence" value="ECO:0007669"/>
    <property type="project" value="UniProtKB-ARBA"/>
</dbReference>
<keyword evidence="3" id="KW-0902">Two-component regulatory system</keyword>
<dbReference type="Proteomes" id="UP001642360">
    <property type="component" value="Unassembled WGS sequence"/>
</dbReference>
<dbReference type="CDD" id="cd17582">
    <property type="entry name" value="psREC_PRR"/>
    <property type="match status" value="1"/>
</dbReference>
<dbReference type="AlphaFoldDB" id="A0ABC8RGU7"/>
<comment type="caution">
    <text evidence="8">Lacks conserved residue(s) required for the propagation of feature annotation.</text>
</comment>
<feature type="region of interest" description="Disordered" evidence="10">
    <location>
        <begin position="501"/>
        <end position="535"/>
    </location>
</feature>
<dbReference type="PANTHER" id="PTHR43874:SF125">
    <property type="entry name" value="TWO-COMPONENT RESPONSE REGULATOR-LIKE APRR7"/>
    <property type="match status" value="1"/>
</dbReference>
<evidence type="ECO:0000256" key="4">
    <source>
        <dbReference type="ARBA" id="ARBA00023015"/>
    </source>
</evidence>
<dbReference type="EMBL" id="CAUOFW020001370">
    <property type="protein sequence ID" value="CAK9144185.1"/>
    <property type="molecule type" value="Genomic_DNA"/>
</dbReference>
<feature type="domain" description="Response regulatory" evidence="11">
    <location>
        <begin position="111"/>
        <end position="229"/>
    </location>
</feature>
<comment type="similarity">
    <text evidence="2">Belongs to the ARR-like family.</text>
</comment>
<sequence length="818" mass="89164">MRGICVDTNGTATKGFSELAYRMRDQQKEVRGGIVSDGQGPLEEDESRINEDAEDINNGHIELLPVQVQVKAKAQAHDQDQAVLQRQQEQPPGPQGSVVHWEQFLPRRSLKVLLVENDDSTRHVVNALLRNCSYEVMAVANGLQAWKILEDSTNHIDIVLTEVVMPCLSGIGLLSKIMRHKTCNTIPVIMMSSNDSMGIVFKCLSKGAVDFLVKPIRKNELKNLWQHVWRKCHSSSGSGSESGIRMEKSTKSRSIQGSENNSGSNDEDDNSSVGLYARDGSDNGSGTQSSWSKRAVEVDSPLPMLPWDQLADPPDSTCAQVIYLMPEAFSNNWEPTTATGECHKHDDELEDVAMGKDLEIGVPGNSNLQMEDPRKAVLNSMAGTNKDMIFNLDTKKDNQKTEKIEPKVNTETANDELRNEPADLMGSITNGTTDHIESVTAALPNDLTADIKDKITCDIKDMPFLELGLKRERDVGDYGPNVGEHKVLRHSGLSAFSRYNTTSTANQTPTGNVGSCSPLDNSSGAAKTESMHNLQSNSIATRNQCSNGSSNNNDMGSTTNSVFTKPEVFSDKPMANSTVNVHPSSAFQPVQQSHNSFPQPVIQGKANAATVNTVLAQPRVKHQKVQVQHHHHHYHHYHHHVHNMQNQQQLPNDEDLHVKNIVSGSPQCRTSNVLGTLIEGNAANYGSASGSNNGSNGQNGSSAQNGSSGQNGSSTAVIAEGTNMVSDDGVAGNCGAAGGSGSGSGSRSGVDQNRATQREAALNKFRQKRKERCFEKKVRYQSRKRLAEQRPRVRGQFVRQAVNENKTNDSNCKHIPSA</sequence>
<reference evidence="13 14" key="1">
    <citation type="submission" date="2024-02" db="EMBL/GenBank/DDBJ databases">
        <authorList>
            <person name="Vignale AGUSTIN F."/>
            <person name="Sosa J E."/>
            <person name="Modenutti C."/>
        </authorList>
    </citation>
    <scope>NUCLEOTIDE SEQUENCE [LARGE SCALE GENOMIC DNA]</scope>
</reference>
<dbReference type="InterPro" id="IPR001789">
    <property type="entry name" value="Sig_transdc_resp-reg_receiver"/>
</dbReference>
<evidence type="ECO:0000256" key="8">
    <source>
        <dbReference type="PROSITE-ProRule" id="PRU00169"/>
    </source>
</evidence>
<evidence type="ECO:0000313" key="14">
    <source>
        <dbReference type="Proteomes" id="UP001642360"/>
    </source>
</evidence>
<evidence type="ECO:0000259" key="12">
    <source>
        <dbReference type="PROSITE" id="PS51017"/>
    </source>
</evidence>
<comment type="subcellular location">
    <subcellularLocation>
        <location evidence="1 9">Nucleus</location>
    </subcellularLocation>
</comment>
<feature type="region of interest" description="Disordered" evidence="10">
    <location>
        <begin position="730"/>
        <end position="755"/>
    </location>
</feature>
<proteinExistence type="inferred from homology"/>
<name>A0ABC8RGU7_9AQUA</name>
<keyword evidence="4" id="KW-0805">Transcription regulation</keyword>
<dbReference type="SMART" id="SM00448">
    <property type="entry name" value="REC"/>
    <property type="match status" value="1"/>
</dbReference>
<dbReference type="Pfam" id="PF00072">
    <property type="entry name" value="Response_reg"/>
    <property type="match status" value="1"/>
</dbReference>
<evidence type="ECO:0008006" key="15">
    <source>
        <dbReference type="Google" id="ProtNLM"/>
    </source>
</evidence>
<evidence type="ECO:0000256" key="7">
    <source>
        <dbReference type="ARBA" id="ARBA00023242"/>
    </source>
</evidence>
<evidence type="ECO:0000256" key="1">
    <source>
        <dbReference type="ARBA" id="ARBA00004123"/>
    </source>
</evidence>
<evidence type="ECO:0000256" key="9">
    <source>
        <dbReference type="PROSITE-ProRule" id="PRU00357"/>
    </source>
</evidence>
<evidence type="ECO:0000256" key="3">
    <source>
        <dbReference type="ARBA" id="ARBA00023012"/>
    </source>
</evidence>
<evidence type="ECO:0000256" key="6">
    <source>
        <dbReference type="ARBA" id="ARBA00023163"/>
    </source>
</evidence>
<feature type="compositionally biased region" description="Gly residues" evidence="10">
    <location>
        <begin position="735"/>
        <end position="746"/>
    </location>
</feature>
<dbReference type="InterPro" id="IPR045279">
    <property type="entry name" value="ARR-like"/>
</dbReference>
<keyword evidence="5" id="KW-0090">Biological rhythms</keyword>
<accession>A0ABC8RGU7</accession>
<dbReference type="GO" id="GO:0007623">
    <property type="term" value="P:circadian rhythm"/>
    <property type="evidence" value="ECO:0007669"/>
    <property type="project" value="UniProtKB-ARBA"/>
</dbReference>
<evidence type="ECO:0000313" key="13">
    <source>
        <dbReference type="EMBL" id="CAK9144185.1"/>
    </source>
</evidence>
<evidence type="ECO:0000259" key="11">
    <source>
        <dbReference type="PROSITE" id="PS50110"/>
    </source>
</evidence>
<dbReference type="Gene3D" id="3.40.50.2300">
    <property type="match status" value="1"/>
</dbReference>
<dbReference type="GO" id="GO:0010017">
    <property type="term" value="P:red or far-red light signaling pathway"/>
    <property type="evidence" value="ECO:0007669"/>
    <property type="project" value="UniProtKB-ARBA"/>
</dbReference>
<dbReference type="InterPro" id="IPR011006">
    <property type="entry name" value="CheY-like_superfamily"/>
</dbReference>
<protein>
    <recommendedName>
        <fullName evidence="15">Two-component response regulator-like PRR37</fullName>
    </recommendedName>
</protein>
<dbReference type="PANTHER" id="PTHR43874">
    <property type="entry name" value="TWO-COMPONENT RESPONSE REGULATOR"/>
    <property type="match status" value="1"/>
</dbReference>
<keyword evidence="6" id="KW-0804">Transcription</keyword>
<feature type="domain" description="CCT" evidence="12">
    <location>
        <begin position="758"/>
        <end position="800"/>
    </location>
</feature>
<gene>
    <name evidence="13" type="ORF">ILEXP_LOCUS11926</name>
</gene>
<dbReference type="PROSITE" id="PS51017">
    <property type="entry name" value="CCT"/>
    <property type="match status" value="1"/>
</dbReference>
<dbReference type="SUPFAM" id="SSF52172">
    <property type="entry name" value="CheY-like"/>
    <property type="match status" value="1"/>
</dbReference>
<keyword evidence="7 9" id="KW-0539">Nucleus</keyword>
<organism evidence="13 14">
    <name type="scientific">Ilex paraguariensis</name>
    <name type="common">yerba mate</name>
    <dbReference type="NCBI Taxonomy" id="185542"/>
    <lineage>
        <taxon>Eukaryota</taxon>
        <taxon>Viridiplantae</taxon>
        <taxon>Streptophyta</taxon>
        <taxon>Embryophyta</taxon>
        <taxon>Tracheophyta</taxon>
        <taxon>Spermatophyta</taxon>
        <taxon>Magnoliopsida</taxon>
        <taxon>eudicotyledons</taxon>
        <taxon>Gunneridae</taxon>
        <taxon>Pentapetalae</taxon>
        <taxon>asterids</taxon>
        <taxon>campanulids</taxon>
        <taxon>Aquifoliales</taxon>
        <taxon>Aquifoliaceae</taxon>
        <taxon>Ilex</taxon>
    </lineage>
</organism>
<feature type="region of interest" description="Disordered" evidence="10">
    <location>
        <begin position="232"/>
        <end position="294"/>
    </location>
</feature>
<dbReference type="InterPro" id="IPR010402">
    <property type="entry name" value="CCT_domain"/>
</dbReference>
<feature type="compositionally biased region" description="Low complexity" evidence="10">
    <location>
        <begin position="234"/>
        <end position="243"/>
    </location>
</feature>
<dbReference type="PROSITE" id="PS50110">
    <property type="entry name" value="RESPONSE_REGULATORY"/>
    <property type="match status" value="1"/>
</dbReference>